<evidence type="ECO:0000313" key="2">
    <source>
        <dbReference type="Proteomes" id="UP000032210"/>
    </source>
</evidence>
<dbReference type="Proteomes" id="UP000032210">
    <property type="component" value="Unassembled WGS sequence"/>
</dbReference>
<evidence type="ECO:0000313" key="1">
    <source>
        <dbReference type="EMBL" id="KIR13875.1"/>
    </source>
</evidence>
<gene>
    <name evidence="1" type="ORF">PFLU3_57190</name>
</gene>
<name>A0A0D0SXW2_PSEFL</name>
<dbReference type="AlphaFoldDB" id="A0A0D0SXW2"/>
<dbReference type="EMBL" id="JXCQ01000141">
    <property type="protein sequence ID" value="KIR13875.1"/>
    <property type="molecule type" value="Genomic_DNA"/>
</dbReference>
<protein>
    <submittedName>
        <fullName evidence="1">Uncharacterized protein</fullName>
    </submittedName>
</protein>
<reference evidence="1 2" key="1">
    <citation type="submission" date="2015-01" db="EMBL/GenBank/DDBJ databases">
        <title>Genome sequence of the beneficial rhizobacterium Pseudomonas fluorescens 2-79.</title>
        <authorList>
            <person name="Thuermer A."/>
            <person name="Daniel R."/>
        </authorList>
    </citation>
    <scope>NUCLEOTIDE SEQUENCE [LARGE SCALE GENOMIC DNA]</scope>
    <source>
        <strain evidence="1 2">2-79</strain>
    </source>
</reference>
<organism evidence="1 2">
    <name type="scientific">Pseudomonas fluorescens</name>
    <dbReference type="NCBI Taxonomy" id="294"/>
    <lineage>
        <taxon>Bacteria</taxon>
        <taxon>Pseudomonadati</taxon>
        <taxon>Pseudomonadota</taxon>
        <taxon>Gammaproteobacteria</taxon>
        <taxon>Pseudomonadales</taxon>
        <taxon>Pseudomonadaceae</taxon>
        <taxon>Pseudomonas</taxon>
    </lineage>
</organism>
<accession>A0A0D0SXW2</accession>
<proteinExistence type="predicted"/>
<sequence length="172" mass="19521">MVQTNERRRHHVIGQRIAKPSLNGLGRERRFRRFSGEIGHQLFLPRYVLAHHDRCLMNAGTRLQAGIDFAWLDPETTQFDLMVLATEIFQLTIFAPTYQVAGPVQTRTLLAEQVRDKAFCTHSCGFVIAAGDAYSADVQFTIDTHRYNIEIVIQCVQLNVGNGGAYRNTCRI</sequence>
<dbReference type="AntiFam" id="ANF00178">
    <property type="entry name" value="Shadow ORF (opposite dhbF)"/>
</dbReference>
<comment type="caution">
    <text evidence="1">The sequence shown here is derived from an EMBL/GenBank/DDBJ whole genome shotgun (WGS) entry which is preliminary data.</text>
</comment>